<dbReference type="SUPFAM" id="SSF54523">
    <property type="entry name" value="Pili subunits"/>
    <property type="match status" value="1"/>
</dbReference>
<feature type="transmembrane region" description="Helical" evidence="1">
    <location>
        <begin position="12"/>
        <end position="32"/>
    </location>
</feature>
<dbReference type="InterPro" id="IPR011453">
    <property type="entry name" value="DUF1559"/>
</dbReference>
<dbReference type="Pfam" id="PF07963">
    <property type="entry name" value="N_methyl"/>
    <property type="match status" value="1"/>
</dbReference>
<dbReference type="KEGG" id="bgok:Pr1d_30840"/>
<reference evidence="3 4" key="1">
    <citation type="submission" date="2019-08" db="EMBL/GenBank/DDBJ databases">
        <title>Deep-cultivation of Planctomycetes and their phenomic and genomic characterization uncovers novel biology.</title>
        <authorList>
            <person name="Wiegand S."/>
            <person name="Jogler M."/>
            <person name="Boedeker C."/>
            <person name="Pinto D."/>
            <person name="Vollmers J."/>
            <person name="Rivas-Marin E."/>
            <person name="Kohn T."/>
            <person name="Peeters S.H."/>
            <person name="Heuer A."/>
            <person name="Rast P."/>
            <person name="Oberbeckmann S."/>
            <person name="Bunk B."/>
            <person name="Jeske O."/>
            <person name="Meyerdierks A."/>
            <person name="Storesund J.E."/>
            <person name="Kallscheuer N."/>
            <person name="Luecker S."/>
            <person name="Lage O.M."/>
            <person name="Pohl T."/>
            <person name="Merkel B.J."/>
            <person name="Hornburger P."/>
            <person name="Mueller R.-W."/>
            <person name="Bruemmer F."/>
            <person name="Labrenz M."/>
            <person name="Spormann A.M."/>
            <person name="Op den Camp H."/>
            <person name="Overmann J."/>
            <person name="Amann R."/>
            <person name="Jetten M.S.M."/>
            <person name="Mascher T."/>
            <person name="Medema M.H."/>
            <person name="Devos D.P."/>
            <person name="Kaster A.-K."/>
            <person name="Ovreas L."/>
            <person name="Rohde M."/>
            <person name="Galperin M.Y."/>
            <person name="Jogler C."/>
        </authorList>
    </citation>
    <scope>NUCLEOTIDE SEQUENCE [LARGE SCALE GENOMIC DNA]</scope>
    <source>
        <strain evidence="3 4">Pr1d</strain>
    </source>
</reference>
<evidence type="ECO:0000259" key="2">
    <source>
        <dbReference type="Pfam" id="PF07596"/>
    </source>
</evidence>
<dbReference type="PANTHER" id="PTHR30093">
    <property type="entry name" value="GENERAL SECRETION PATHWAY PROTEIN G"/>
    <property type="match status" value="1"/>
</dbReference>
<accession>A0A5B9QA72</accession>
<dbReference type="Proteomes" id="UP000323917">
    <property type="component" value="Chromosome"/>
</dbReference>
<organism evidence="3 4">
    <name type="scientific">Bythopirellula goksoeyrii</name>
    <dbReference type="NCBI Taxonomy" id="1400387"/>
    <lineage>
        <taxon>Bacteria</taxon>
        <taxon>Pseudomonadati</taxon>
        <taxon>Planctomycetota</taxon>
        <taxon>Planctomycetia</taxon>
        <taxon>Pirellulales</taxon>
        <taxon>Lacipirellulaceae</taxon>
        <taxon>Bythopirellula</taxon>
    </lineage>
</organism>
<dbReference type="AlphaFoldDB" id="A0A5B9QA72"/>
<protein>
    <recommendedName>
        <fullName evidence="2">DUF1559 domain-containing protein</fullName>
    </recommendedName>
</protein>
<evidence type="ECO:0000256" key="1">
    <source>
        <dbReference type="SAM" id="Phobius"/>
    </source>
</evidence>
<dbReference type="InterPro" id="IPR045584">
    <property type="entry name" value="Pilin-like"/>
</dbReference>
<dbReference type="Pfam" id="PF07596">
    <property type="entry name" value="SBP_bac_10"/>
    <property type="match status" value="1"/>
</dbReference>
<feature type="domain" description="DUF1559" evidence="2">
    <location>
        <begin position="33"/>
        <end position="284"/>
    </location>
</feature>
<keyword evidence="1" id="KW-1133">Transmembrane helix</keyword>
<keyword evidence="4" id="KW-1185">Reference proteome</keyword>
<dbReference type="PANTHER" id="PTHR30093:SF2">
    <property type="entry name" value="TYPE II SECRETION SYSTEM PROTEIN H"/>
    <property type="match status" value="1"/>
</dbReference>
<dbReference type="EMBL" id="CP042913">
    <property type="protein sequence ID" value="QEG35778.1"/>
    <property type="molecule type" value="Genomic_DNA"/>
</dbReference>
<evidence type="ECO:0000313" key="4">
    <source>
        <dbReference type="Proteomes" id="UP000323917"/>
    </source>
</evidence>
<evidence type="ECO:0000313" key="3">
    <source>
        <dbReference type="EMBL" id="QEG35778.1"/>
    </source>
</evidence>
<keyword evidence="1" id="KW-0472">Membrane</keyword>
<name>A0A5B9QA72_9BACT</name>
<gene>
    <name evidence="3" type="ORF">Pr1d_30840</name>
</gene>
<keyword evidence="1" id="KW-0812">Transmembrane</keyword>
<proteinExistence type="predicted"/>
<dbReference type="OrthoDB" id="270727at2"/>
<sequence>MYRLSRTAFTLVELLVVIAIIGVLVGLLLPAVQTARESARRLECMDKLRQWSTAMHNYHGTKKTLPPGARENPRQTWVMHLWPFTEQMSLDQQNDFDTPFFLPPATIPYTLNGLTGKHVSLYYCPSDIGSDQIVGEYQRRRGNYVVNWGNTPYGWPLDPAGLAPFSYIGGNGAKPRKTDFSHITDGTSQTLLMSETLKAWSNEDNDWRGDIQNDQGNFRFQTLLTPNTSAPDIIKGGWYRPNIDPSMPAAAGSRQIYAARSRHSGGVNAAYCDGSVHFIADTIALIPWKEMGSMNGGLKESFDQEYWNR</sequence>
<dbReference type="NCBIfam" id="TIGR04294">
    <property type="entry name" value="pre_pil_HX9DG"/>
    <property type="match status" value="1"/>
</dbReference>
<dbReference type="Gene3D" id="3.30.700.10">
    <property type="entry name" value="Glycoprotein, Type 4 Pilin"/>
    <property type="match status" value="1"/>
</dbReference>
<dbReference type="NCBIfam" id="TIGR02532">
    <property type="entry name" value="IV_pilin_GFxxxE"/>
    <property type="match status" value="1"/>
</dbReference>
<dbReference type="InterPro" id="IPR027558">
    <property type="entry name" value="Pre_pil_HX9DG_C"/>
</dbReference>
<dbReference type="RefSeq" id="WP_148076403.1">
    <property type="nucleotide sequence ID" value="NZ_CP042913.1"/>
</dbReference>
<dbReference type="InterPro" id="IPR012902">
    <property type="entry name" value="N_methyl_site"/>
</dbReference>